<feature type="transmembrane region" description="Helical" evidence="7">
    <location>
        <begin position="226"/>
        <end position="243"/>
    </location>
</feature>
<evidence type="ECO:0000256" key="3">
    <source>
        <dbReference type="ARBA" id="ARBA00022692"/>
    </source>
</evidence>
<feature type="transmembrane region" description="Helical" evidence="7">
    <location>
        <begin position="249"/>
        <end position="265"/>
    </location>
</feature>
<evidence type="ECO:0000256" key="6">
    <source>
        <dbReference type="RuleBase" id="RU003943"/>
    </source>
</evidence>
<feature type="transmembrane region" description="Helical" evidence="7">
    <location>
        <begin position="12"/>
        <end position="35"/>
    </location>
</feature>
<feature type="transmembrane region" description="Helical" evidence="7">
    <location>
        <begin position="178"/>
        <end position="206"/>
    </location>
</feature>
<protein>
    <submittedName>
        <fullName evidence="8">Metal ABC transporter permease</fullName>
    </submittedName>
</protein>
<keyword evidence="5 7" id="KW-0472">Membrane</keyword>
<dbReference type="SUPFAM" id="SSF81345">
    <property type="entry name" value="ABC transporter involved in vitamin B12 uptake, BtuC"/>
    <property type="match status" value="1"/>
</dbReference>
<feature type="transmembrane region" description="Helical" evidence="7">
    <location>
        <begin position="47"/>
        <end position="80"/>
    </location>
</feature>
<evidence type="ECO:0000313" key="8">
    <source>
        <dbReference type="EMBL" id="HGU39689.1"/>
    </source>
</evidence>
<evidence type="ECO:0000256" key="5">
    <source>
        <dbReference type="ARBA" id="ARBA00023136"/>
    </source>
</evidence>
<feature type="transmembrane region" description="Helical" evidence="7">
    <location>
        <begin position="92"/>
        <end position="110"/>
    </location>
</feature>
<keyword evidence="6" id="KW-0813">Transport</keyword>
<proteinExistence type="inferred from homology"/>
<evidence type="ECO:0000256" key="4">
    <source>
        <dbReference type="ARBA" id="ARBA00022989"/>
    </source>
</evidence>
<dbReference type="GO" id="GO:0055085">
    <property type="term" value="P:transmembrane transport"/>
    <property type="evidence" value="ECO:0007669"/>
    <property type="project" value="InterPro"/>
</dbReference>
<dbReference type="InterPro" id="IPR037294">
    <property type="entry name" value="ABC_BtuC-like"/>
</dbReference>
<keyword evidence="3 6" id="KW-0812">Transmembrane</keyword>
<feature type="transmembrane region" description="Helical" evidence="7">
    <location>
        <begin position="122"/>
        <end position="148"/>
    </location>
</feature>
<comment type="subcellular location">
    <subcellularLocation>
        <location evidence="6">Cell membrane</location>
        <topology evidence="6">Multi-pass membrane protein</topology>
    </subcellularLocation>
    <subcellularLocation>
        <location evidence="1">Membrane</location>
        <topology evidence="1">Multi-pass membrane protein</topology>
    </subcellularLocation>
</comment>
<organism evidence="8">
    <name type="scientific">Fervidobacterium thailandense</name>
    <dbReference type="NCBI Taxonomy" id="1008305"/>
    <lineage>
        <taxon>Bacteria</taxon>
        <taxon>Thermotogati</taxon>
        <taxon>Thermotogota</taxon>
        <taxon>Thermotogae</taxon>
        <taxon>Thermotogales</taxon>
        <taxon>Fervidobacteriaceae</taxon>
        <taxon>Fervidobacterium</taxon>
    </lineage>
</organism>
<dbReference type="GO" id="GO:0043190">
    <property type="term" value="C:ATP-binding cassette (ABC) transporter complex"/>
    <property type="evidence" value="ECO:0007669"/>
    <property type="project" value="InterPro"/>
</dbReference>
<evidence type="ECO:0000256" key="1">
    <source>
        <dbReference type="ARBA" id="ARBA00004141"/>
    </source>
</evidence>
<reference evidence="8" key="1">
    <citation type="journal article" date="2020" name="mSystems">
        <title>Genome- and Community-Level Interaction Insights into Carbon Utilization and Element Cycling Functions of Hydrothermarchaeota in Hydrothermal Sediment.</title>
        <authorList>
            <person name="Zhou Z."/>
            <person name="Liu Y."/>
            <person name="Xu W."/>
            <person name="Pan J."/>
            <person name="Luo Z.H."/>
            <person name="Li M."/>
        </authorList>
    </citation>
    <scope>NUCLEOTIDE SEQUENCE [LARGE SCALE GENOMIC DNA]</scope>
    <source>
        <strain evidence="8">SpSt-609</strain>
    </source>
</reference>
<dbReference type="Pfam" id="PF00950">
    <property type="entry name" value="ABC-3"/>
    <property type="match status" value="1"/>
</dbReference>
<evidence type="ECO:0000256" key="7">
    <source>
        <dbReference type="SAM" id="Phobius"/>
    </source>
</evidence>
<dbReference type="PANTHER" id="PTHR30477:SF0">
    <property type="entry name" value="METAL TRANSPORT SYSTEM MEMBRANE PROTEIN TM_0125-RELATED"/>
    <property type="match status" value="1"/>
</dbReference>
<dbReference type="EMBL" id="DSZY01000005">
    <property type="protein sequence ID" value="HGU39689.1"/>
    <property type="molecule type" value="Genomic_DNA"/>
</dbReference>
<sequence length="268" mass="29709">MGFLKDLVKYEFLRNALMIVVLSSTLSGIVSPVIVYKRMEFIGDGLAHAIFAGVALSVLLNFDVLTGAFLATFLFAFLIYQLNKEKFVSESTAIGLLLPVFMSVGVVLFSKTDRYTTDVTSYLFGNLLLVTKQDILLILLTAIATALISYNLRYEIAYWIFDEEMASFYGVNVKRIKLLVFILISFTVVATLKVAGVVVMGAFLVIPGVFAKSCARSFQNSIMRSVIFNVINSVFGFLIAYYLDLPPGPTIVLLSFLSLIFSLAIRRC</sequence>
<evidence type="ECO:0000256" key="2">
    <source>
        <dbReference type="ARBA" id="ARBA00008034"/>
    </source>
</evidence>
<dbReference type="CDD" id="cd06550">
    <property type="entry name" value="TM_ABC_iron-siderophores_like"/>
    <property type="match status" value="1"/>
</dbReference>
<comment type="similarity">
    <text evidence="2 6">Belongs to the ABC-3 integral membrane protein family.</text>
</comment>
<accession>A0A7C4GGW8</accession>
<dbReference type="InterPro" id="IPR001626">
    <property type="entry name" value="ABC_TroCD"/>
</dbReference>
<gene>
    <name evidence="8" type="ORF">ENT77_00585</name>
</gene>
<dbReference type="Gene3D" id="1.10.3470.10">
    <property type="entry name" value="ABC transporter involved in vitamin B12 uptake, BtuC"/>
    <property type="match status" value="1"/>
</dbReference>
<keyword evidence="4 7" id="KW-1133">Transmembrane helix</keyword>
<name>A0A7C4GGW8_9BACT</name>
<comment type="caution">
    <text evidence="8">The sequence shown here is derived from an EMBL/GenBank/DDBJ whole genome shotgun (WGS) entry which is preliminary data.</text>
</comment>
<dbReference type="AlphaFoldDB" id="A0A7C4GGW8"/>
<dbReference type="PANTHER" id="PTHR30477">
    <property type="entry name" value="ABC-TRANSPORTER METAL-BINDING PROTEIN"/>
    <property type="match status" value="1"/>
</dbReference>
<dbReference type="GO" id="GO:0010043">
    <property type="term" value="P:response to zinc ion"/>
    <property type="evidence" value="ECO:0007669"/>
    <property type="project" value="TreeGrafter"/>
</dbReference>